<gene>
    <name evidence="2" type="ORF">OVN521_LOCUS45184</name>
</gene>
<evidence type="ECO:0000313" key="2">
    <source>
        <dbReference type="EMBL" id="CAF4601257.1"/>
    </source>
</evidence>
<feature type="non-terminal residue" evidence="2">
    <location>
        <position position="110"/>
    </location>
</feature>
<sequence length="110" mass="11883">MVIRTPPASQTPAEDTDQANMQTKNPNQPETEPTTLPGLNAQEEFELTEDATVTDNSNKAGPSGKLKKEKKPKVPAPAPSRVSSRQRKSKASTVAPEIPKPEMPKAKIPK</sequence>
<name>A0A821C071_9BILA</name>
<organism evidence="2 3">
    <name type="scientific">Rotaria magnacalcarata</name>
    <dbReference type="NCBI Taxonomy" id="392030"/>
    <lineage>
        <taxon>Eukaryota</taxon>
        <taxon>Metazoa</taxon>
        <taxon>Spiralia</taxon>
        <taxon>Gnathifera</taxon>
        <taxon>Rotifera</taxon>
        <taxon>Eurotatoria</taxon>
        <taxon>Bdelloidea</taxon>
        <taxon>Philodinida</taxon>
        <taxon>Philodinidae</taxon>
        <taxon>Rotaria</taxon>
    </lineage>
</organism>
<protein>
    <submittedName>
        <fullName evidence="2">Uncharacterized protein</fullName>
    </submittedName>
</protein>
<comment type="caution">
    <text evidence="2">The sequence shown here is derived from an EMBL/GenBank/DDBJ whole genome shotgun (WGS) entry which is preliminary data.</text>
</comment>
<feature type="region of interest" description="Disordered" evidence="1">
    <location>
        <begin position="1"/>
        <end position="110"/>
    </location>
</feature>
<keyword evidence="3" id="KW-1185">Reference proteome</keyword>
<proteinExistence type="predicted"/>
<dbReference type="Proteomes" id="UP000663866">
    <property type="component" value="Unassembled WGS sequence"/>
</dbReference>
<feature type="compositionally biased region" description="Polar residues" evidence="1">
    <location>
        <begin position="7"/>
        <end position="34"/>
    </location>
</feature>
<evidence type="ECO:0000313" key="3">
    <source>
        <dbReference type="Proteomes" id="UP000663866"/>
    </source>
</evidence>
<dbReference type="EMBL" id="CAJOBG010072794">
    <property type="protein sequence ID" value="CAF4601257.1"/>
    <property type="molecule type" value="Genomic_DNA"/>
</dbReference>
<accession>A0A821C071</accession>
<feature type="compositionally biased region" description="Basic and acidic residues" evidence="1">
    <location>
        <begin position="99"/>
        <end position="110"/>
    </location>
</feature>
<reference evidence="2" key="1">
    <citation type="submission" date="2021-02" db="EMBL/GenBank/DDBJ databases">
        <authorList>
            <person name="Nowell W R."/>
        </authorList>
    </citation>
    <scope>NUCLEOTIDE SEQUENCE</scope>
</reference>
<evidence type="ECO:0000256" key="1">
    <source>
        <dbReference type="SAM" id="MobiDB-lite"/>
    </source>
</evidence>
<dbReference type="AlphaFoldDB" id="A0A821C071"/>